<dbReference type="Gene3D" id="3.60.15.10">
    <property type="entry name" value="Ribonuclease Z/Hydroxyacylglutathione hydrolase-like"/>
    <property type="match status" value="1"/>
</dbReference>
<feature type="transmembrane region" description="Helical" evidence="6">
    <location>
        <begin position="12"/>
        <end position="41"/>
    </location>
</feature>
<evidence type="ECO:0000256" key="5">
    <source>
        <dbReference type="ARBA" id="ARBA00023136"/>
    </source>
</evidence>
<dbReference type="Pfam" id="PF00753">
    <property type="entry name" value="Lactamase_B"/>
    <property type="match status" value="1"/>
</dbReference>
<dbReference type="CDD" id="cd07731">
    <property type="entry name" value="ComA-like_MBL-fold"/>
    <property type="match status" value="1"/>
</dbReference>
<feature type="transmembrane region" description="Helical" evidence="6">
    <location>
        <begin position="442"/>
        <end position="459"/>
    </location>
</feature>
<keyword evidence="5 6" id="KW-0472">Membrane</keyword>
<dbReference type="GO" id="GO:0005886">
    <property type="term" value="C:plasma membrane"/>
    <property type="evidence" value="ECO:0007669"/>
    <property type="project" value="UniProtKB-SubCell"/>
</dbReference>
<evidence type="ECO:0000256" key="3">
    <source>
        <dbReference type="ARBA" id="ARBA00022692"/>
    </source>
</evidence>
<evidence type="ECO:0000313" key="8">
    <source>
        <dbReference type="EMBL" id="RSI45816.1"/>
    </source>
</evidence>
<accession>A0A3R9GZX0</accession>
<dbReference type="NCBIfam" id="TIGR00361">
    <property type="entry name" value="ComEC_Rec2"/>
    <property type="match status" value="1"/>
</dbReference>
<dbReference type="InterPro" id="IPR036866">
    <property type="entry name" value="RibonucZ/Hydroxyglut_hydro"/>
</dbReference>
<gene>
    <name evidence="8" type="ORF">D8872_01135</name>
</gene>
<dbReference type="RefSeq" id="WP_125389667.1">
    <property type="nucleotide sequence ID" value="NZ_RJNA01000001.1"/>
</dbReference>
<feature type="transmembrane region" description="Helical" evidence="6">
    <location>
        <begin position="316"/>
        <end position="342"/>
    </location>
</feature>
<dbReference type="Pfam" id="PF03772">
    <property type="entry name" value="Competence"/>
    <property type="match status" value="1"/>
</dbReference>
<dbReference type="Pfam" id="PF13567">
    <property type="entry name" value="DUF4131"/>
    <property type="match status" value="1"/>
</dbReference>
<evidence type="ECO:0000259" key="7">
    <source>
        <dbReference type="SMART" id="SM00849"/>
    </source>
</evidence>
<evidence type="ECO:0000256" key="6">
    <source>
        <dbReference type="SAM" id="Phobius"/>
    </source>
</evidence>
<keyword evidence="4 6" id="KW-1133">Transmembrane helix</keyword>
<feature type="transmembrane region" description="Helical" evidence="6">
    <location>
        <begin position="272"/>
        <end position="295"/>
    </location>
</feature>
<dbReference type="GO" id="GO:0030420">
    <property type="term" value="P:establishment of competence for transformation"/>
    <property type="evidence" value="ECO:0007669"/>
    <property type="project" value="InterPro"/>
</dbReference>
<comment type="subcellular location">
    <subcellularLocation>
        <location evidence="1">Cell membrane</location>
        <topology evidence="1">Multi-pass membrane protein</topology>
    </subcellularLocation>
</comment>
<dbReference type="Proteomes" id="UP000282617">
    <property type="component" value="Unassembled WGS sequence"/>
</dbReference>
<proteinExistence type="predicted"/>
<sequence>MSQWINKFPIKPIYFCLLLVLAYFAIYTSSLPAYLGLAVLLVRLFWLYSTRNSLLVLVFLSLFAGFFLFRREMANQAFQDEPKTISAIVIKPDTIKVNGDSLSFRGYSNGRTYQAFYKIQSEQEKIAFQKLSDQLFLEIDGELSLAEDQRNFSGFDYQAYLKTQGIYRILKINQIKSSQHFSSLNPWDWLSVWRRKALVYIKENFPSPMSHYMTGLLFGDLDTDFAEMNELYSSLGIIHLFALSGMQVGYFMDGFRRILLKSGLKKETVDWIQLPFSFIYAGLTGFSVSVVRSLVQKLLSQFGVTKLDNFALTIMLLSIFMPNFLLTTGGVLSCSYAFVISIMDFEHLPPIRKVLAESLTISLGILPILIFYFSEFQPWSILLTFLFSVVFDLFMLPALTFIFVLSPLLKITQVNVLFELLEGLIRWTAAISSRPVVFGQPSIWVMLGLLITLGLLYDFRRQKKVVTLLSLVLALLFFLTKHPLQNEITVIDIGQGDSIFLHDWRGKSVLIDVGGRVEIGKKEAWQKRTASTNAEKTLIPYLKSRGVSRLDVLVLTHTDADHMGDMLEVAKHFSIKEIYVSKGSLTQSDFVEKLERMQTGVHAVEVGDSLPIFDGALQVLYPEETGDGSNDDSVVLYGQFFGTSFLFTGDLEEKGEATLMRRFPQLKVDVLKAGHHGSKGSSSTEFLHQLQPKIALISAGKNNRYKHPHRETLDRFENIQTQIFRTDEQGAIRFSGWDSWQIETVR</sequence>
<dbReference type="NCBIfam" id="TIGR00360">
    <property type="entry name" value="ComEC_N-term"/>
    <property type="match status" value="1"/>
</dbReference>
<evidence type="ECO:0000256" key="2">
    <source>
        <dbReference type="ARBA" id="ARBA00022475"/>
    </source>
</evidence>
<dbReference type="InterPro" id="IPR004797">
    <property type="entry name" value="Competence_ComEC/Rec2"/>
</dbReference>
<dbReference type="InterPro" id="IPR025405">
    <property type="entry name" value="DUF4131"/>
</dbReference>
<feature type="transmembrane region" description="Helical" evidence="6">
    <location>
        <begin position="53"/>
        <end position="69"/>
    </location>
</feature>
<feature type="transmembrane region" description="Helical" evidence="6">
    <location>
        <begin position="381"/>
        <end position="405"/>
    </location>
</feature>
<keyword evidence="2" id="KW-1003">Cell membrane</keyword>
<dbReference type="EMBL" id="RJNA01000001">
    <property type="protein sequence ID" value="RSI45816.1"/>
    <property type="molecule type" value="Genomic_DNA"/>
</dbReference>
<evidence type="ECO:0000256" key="4">
    <source>
        <dbReference type="ARBA" id="ARBA00022989"/>
    </source>
</evidence>
<feature type="transmembrane region" description="Helical" evidence="6">
    <location>
        <begin position="354"/>
        <end position="374"/>
    </location>
</feature>
<organism evidence="8 9">
    <name type="scientific">Streptococcus cristatus</name>
    <dbReference type="NCBI Taxonomy" id="45634"/>
    <lineage>
        <taxon>Bacteria</taxon>
        <taxon>Bacillati</taxon>
        <taxon>Bacillota</taxon>
        <taxon>Bacilli</taxon>
        <taxon>Lactobacillales</taxon>
        <taxon>Streptococcaceae</taxon>
        <taxon>Streptococcus</taxon>
    </lineage>
</organism>
<feature type="domain" description="Metallo-beta-lactamase" evidence="7">
    <location>
        <begin position="495"/>
        <end position="701"/>
    </location>
</feature>
<dbReference type="InterPro" id="IPR004477">
    <property type="entry name" value="ComEC_N"/>
</dbReference>
<evidence type="ECO:0000256" key="1">
    <source>
        <dbReference type="ARBA" id="ARBA00004651"/>
    </source>
</evidence>
<keyword evidence="3 6" id="KW-0812">Transmembrane</keyword>
<name>A0A3R9GZX0_STRCR</name>
<reference evidence="8 9" key="1">
    <citation type="submission" date="2018-11" db="EMBL/GenBank/DDBJ databases">
        <title>Species Designations Belie Phenotypic and Genotypic Heterogeneity in Oral Streptococci.</title>
        <authorList>
            <person name="Velsko I."/>
        </authorList>
    </citation>
    <scope>NUCLEOTIDE SEQUENCE [LARGE SCALE GENOMIC DNA]</scope>
    <source>
        <strain evidence="8 9">BCC51</strain>
    </source>
</reference>
<dbReference type="SUPFAM" id="SSF56281">
    <property type="entry name" value="Metallo-hydrolase/oxidoreductase"/>
    <property type="match status" value="1"/>
</dbReference>
<dbReference type="InterPro" id="IPR035681">
    <property type="entry name" value="ComA-like_MBL"/>
</dbReference>
<comment type="caution">
    <text evidence="8">The sequence shown here is derived from an EMBL/GenBank/DDBJ whole genome shotgun (WGS) entry which is preliminary data.</text>
</comment>
<dbReference type="InterPro" id="IPR052159">
    <property type="entry name" value="Competence_DNA_uptake"/>
</dbReference>
<dbReference type="PANTHER" id="PTHR30619:SF1">
    <property type="entry name" value="RECOMBINATION PROTEIN 2"/>
    <property type="match status" value="1"/>
</dbReference>
<evidence type="ECO:0000313" key="9">
    <source>
        <dbReference type="Proteomes" id="UP000282617"/>
    </source>
</evidence>
<dbReference type="PANTHER" id="PTHR30619">
    <property type="entry name" value="DNA INTERNALIZATION/COMPETENCE PROTEIN COMEC/REC2"/>
    <property type="match status" value="1"/>
</dbReference>
<dbReference type="SMART" id="SM00849">
    <property type="entry name" value="Lactamase_B"/>
    <property type="match status" value="1"/>
</dbReference>
<dbReference type="InterPro" id="IPR001279">
    <property type="entry name" value="Metallo-B-lactamas"/>
</dbReference>
<dbReference type="AlphaFoldDB" id="A0A3R9GZX0"/>
<protein>
    <submittedName>
        <fullName evidence="8">ComEC family competence protein</fullName>
    </submittedName>
</protein>